<dbReference type="EMBL" id="ML210183">
    <property type="protein sequence ID" value="TFK25652.1"/>
    <property type="molecule type" value="Genomic_DNA"/>
</dbReference>
<name>A0A5C3KYZ9_COPMA</name>
<accession>A0A5C3KYZ9</accession>
<evidence type="ECO:0000313" key="1">
    <source>
        <dbReference type="EMBL" id="TFK25652.1"/>
    </source>
</evidence>
<dbReference type="STRING" id="230819.A0A5C3KYZ9"/>
<dbReference type="OrthoDB" id="265717at2759"/>
<keyword evidence="2" id="KW-1185">Reference proteome</keyword>
<evidence type="ECO:0000313" key="2">
    <source>
        <dbReference type="Proteomes" id="UP000307440"/>
    </source>
</evidence>
<dbReference type="Proteomes" id="UP000307440">
    <property type="component" value="Unassembled WGS sequence"/>
</dbReference>
<sequence length="178" mass="20295">MFASRPIPPGTLIKLKHPIFILPALPLEDSSSYKSYERLVQGITESTYAEMETMENCRSKDECPSTVEGVARTNALTTFPPALNLTHTSRNRTEKHYGGEEITKNYTDLLQPRTTRLINLEGDYKFTCDYKWSFLGTYVNTHPSYRKWSMDLCLPDTFVIESHLAVIPLIEKEGLDAL</sequence>
<proteinExistence type="predicted"/>
<protein>
    <submittedName>
        <fullName evidence="1">Uncharacterized protein</fullName>
    </submittedName>
</protein>
<reference evidence="1 2" key="1">
    <citation type="journal article" date="2019" name="Nat. Ecol. Evol.">
        <title>Megaphylogeny resolves global patterns of mushroom evolution.</title>
        <authorList>
            <person name="Varga T."/>
            <person name="Krizsan K."/>
            <person name="Foldi C."/>
            <person name="Dima B."/>
            <person name="Sanchez-Garcia M."/>
            <person name="Sanchez-Ramirez S."/>
            <person name="Szollosi G.J."/>
            <person name="Szarkandi J.G."/>
            <person name="Papp V."/>
            <person name="Albert L."/>
            <person name="Andreopoulos W."/>
            <person name="Angelini C."/>
            <person name="Antonin V."/>
            <person name="Barry K.W."/>
            <person name="Bougher N.L."/>
            <person name="Buchanan P."/>
            <person name="Buyck B."/>
            <person name="Bense V."/>
            <person name="Catcheside P."/>
            <person name="Chovatia M."/>
            <person name="Cooper J."/>
            <person name="Damon W."/>
            <person name="Desjardin D."/>
            <person name="Finy P."/>
            <person name="Geml J."/>
            <person name="Haridas S."/>
            <person name="Hughes K."/>
            <person name="Justo A."/>
            <person name="Karasinski D."/>
            <person name="Kautmanova I."/>
            <person name="Kiss B."/>
            <person name="Kocsube S."/>
            <person name="Kotiranta H."/>
            <person name="LaButti K.M."/>
            <person name="Lechner B.E."/>
            <person name="Liimatainen K."/>
            <person name="Lipzen A."/>
            <person name="Lukacs Z."/>
            <person name="Mihaltcheva S."/>
            <person name="Morgado L.N."/>
            <person name="Niskanen T."/>
            <person name="Noordeloos M.E."/>
            <person name="Ohm R.A."/>
            <person name="Ortiz-Santana B."/>
            <person name="Ovrebo C."/>
            <person name="Racz N."/>
            <person name="Riley R."/>
            <person name="Savchenko A."/>
            <person name="Shiryaev A."/>
            <person name="Soop K."/>
            <person name="Spirin V."/>
            <person name="Szebenyi C."/>
            <person name="Tomsovsky M."/>
            <person name="Tulloss R.E."/>
            <person name="Uehling J."/>
            <person name="Grigoriev I.V."/>
            <person name="Vagvolgyi C."/>
            <person name="Papp T."/>
            <person name="Martin F.M."/>
            <person name="Miettinen O."/>
            <person name="Hibbett D.S."/>
            <person name="Nagy L.G."/>
        </authorList>
    </citation>
    <scope>NUCLEOTIDE SEQUENCE [LARGE SCALE GENOMIC DNA]</scope>
    <source>
        <strain evidence="1 2">CBS 121175</strain>
    </source>
</reference>
<dbReference type="AlphaFoldDB" id="A0A5C3KYZ9"/>
<organism evidence="1 2">
    <name type="scientific">Coprinopsis marcescibilis</name>
    <name type="common">Agaric fungus</name>
    <name type="synonym">Psathyrella marcescibilis</name>
    <dbReference type="NCBI Taxonomy" id="230819"/>
    <lineage>
        <taxon>Eukaryota</taxon>
        <taxon>Fungi</taxon>
        <taxon>Dikarya</taxon>
        <taxon>Basidiomycota</taxon>
        <taxon>Agaricomycotina</taxon>
        <taxon>Agaricomycetes</taxon>
        <taxon>Agaricomycetidae</taxon>
        <taxon>Agaricales</taxon>
        <taxon>Agaricineae</taxon>
        <taxon>Psathyrellaceae</taxon>
        <taxon>Coprinopsis</taxon>
    </lineage>
</organism>
<gene>
    <name evidence="1" type="ORF">FA15DRAFT_668160</name>
</gene>